<organism evidence="2 3">
    <name type="scientific">Suillus luteus UH-Slu-Lm8-n1</name>
    <dbReference type="NCBI Taxonomy" id="930992"/>
    <lineage>
        <taxon>Eukaryota</taxon>
        <taxon>Fungi</taxon>
        <taxon>Dikarya</taxon>
        <taxon>Basidiomycota</taxon>
        <taxon>Agaricomycotina</taxon>
        <taxon>Agaricomycetes</taxon>
        <taxon>Agaricomycetidae</taxon>
        <taxon>Boletales</taxon>
        <taxon>Suillineae</taxon>
        <taxon>Suillaceae</taxon>
        <taxon>Suillus</taxon>
    </lineage>
</organism>
<name>A0A0D0AM78_9AGAM</name>
<sequence>MSAQPRRQVETRPSQNQAESSSSGATGWSENPWEEVPTIATNPRRGPKVVEYCNKPGQFWPDGQEPSFNGQKHHKRVFVTTGKCQSHKEITGNVREINCLKEEVRTAQTFEPRTGDIVLYHDYSDYEGTDEDDFFESLDDEDIIHPTLPPPIPDPPALDNTSIPSMIVNVPCTKWMDGSKTLDPDDLQLLSDIMDIPAAVYYKILPSSDSIVADFLKFKLPDLDNTNFTQDPQSSFTRALAVPKLRIPALIPPKAWVRSLRGALNTAIRNGK</sequence>
<dbReference type="OrthoDB" id="2692379at2759"/>
<dbReference type="Proteomes" id="UP000054485">
    <property type="component" value="Unassembled WGS sequence"/>
</dbReference>
<protein>
    <submittedName>
        <fullName evidence="2">Uncharacterized protein</fullName>
    </submittedName>
</protein>
<feature type="region of interest" description="Disordered" evidence="1">
    <location>
        <begin position="1"/>
        <end position="47"/>
    </location>
</feature>
<dbReference type="EMBL" id="KN835354">
    <property type="protein sequence ID" value="KIK39209.1"/>
    <property type="molecule type" value="Genomic_DNA"/>
</dbReference>
<accession>A0A0D0AM78</accession>
<dbReference type="AlphaFoldDB" id="A0A0D0AM78"/>
<dbReference type="HOGENOM" id="CLU_1023686_0_0_1"/>
<reference evidence="3" key="2">
    <citation type="submission" date="2015-01" db="EMBL/GenBank/DDBJ databases">
        <title>Evolutionary Origins and Diversification of the Mycorrhizal Mutualists.</title>
        <authorList>
            <consortium name="DOE Joint Genome Institute"/>
            <consortium name="Mycorrhizal Genomics Consortium"/>
            <person name="Kohler A."/>
            <person name="Kuo A."/>
            <person name="Nagy L.G."/>
            <person name="Floudas D."/>
            <person name="Copeland A."/>
            <person name="Barry K.W."/>
            <person name="Cichocki N."/>
            <person name="Veneault-Fourrey C."/>
            <person name="LaButti K."/>
            <person name="Lindquist E.A."/>
            <person name="Lipzen A."/>
            <person name="Lundell T."/>
            <person name="Morin E."/>
            <person name="Murat C."/>
            <person name="Riley R."/>
            <person name="Ohm R."/>
            <person name="Sun H."/>
            <person name="Tunlid A."/>
            <person name="Henrissat B."/>
            <person name="Grigoriev I.V."/>
            <person name="Hibbett D.S."/>
            <person name="Martin F."/>
        </authorList>
    </citation>
    <scope>NUCLEOTIDE SEQUENCE [LARGE SCALE GENOMIC DNA]</scope>
    <source>
        <strain evidence="3">UH-Slu-Lm8-n1</strain>
    </source>
</reference>
<evidence type="ECO:0000313" key="3">
    <source>
        <dbReference type="Proteomes" id="UP000054485"/>
    </source>
</evidence>
<evidence type="ECO:0000313" key="2">
    <source>
        <dbReference type="EMBL" id="KIK39209.1"/>
    </source>
</evidence>
<gene>
    <name evidence="2" type="ORF">CY34DRAFT_14555</name>
</gene>
<dbReference type="InParanoid" id="A0A0D0AM78"/>
<feature type="compositionally biased region" description="Polar residues" evidence="1">
    <location>
        <begin position="1"/>
        <end position="29"/>
    </location>
</feature>
<proteinExistence type="predicted"/>
<keyword evidence="3" id="KW-1185">Reference proteome</keyword>
<reference evidence="2 3" key="1">
    <citation type="submission" date="2014-04" db="EMBL/GenBank/DDBJ databases">
        <authorList>
            <consortium name="DOE Joint Genome Institute"/>
            <person name="Kuo A."/>
            <person name="Ruytinx J."/>
            <person name="Rineau F."/>
            <person name="Colpaert J."/>
            <person name="Kohler A."/>
            <person name="Nagy L.G."/>
            <person name="Floudas D."/>
            <person name="Copeland A."/>
            <person name="Barry K.W."/>
            <person name="Cichocki N."/>
            <person name="Veneault-Fourrey C."/>
            <person name="LaButti K."/>
            <person name="Lindquist E.A."/>
            <person name="Lipzen A."/>
            <person name="Lundell T."/>
            <person name="Morin E."/>
            <person name="Murat C."/>
            <person name="Sun H."/>
            <person name="Tunlid A."/>
            <person name="Henrissat B."/>
            <person name="Grigoriev I.V."/>
            <person name="Hibbett D.S."/>
            <person name="Martin F."/>
            <person name="Nordberg H.P."/>
            <person name="Cantor M.N."/>
            <person name="Hua S.X."/>
        </authorList>
    </citation>
    <scope>NUCLEOTIDE SEQUENCE [LARGE SCALE GENOMIC DNA]</scope>
    <source>
        <strain evidence="2 3">UH-Slu-Lm8-n1</strain>
    </source>
</reference>
<evidence type="ECO:0000256" key="1">
    <source>
        <dbReference type="SAM" id="MobiDB-lite"/>
    </source>
</evidence>